<accession>A0ABX2FBH3</accession>
<evidence type="ECO:0000313" key="1">
    <source>
        <dbReference type="EMBL" id="NRN68236.1"/>
    </source>
</evidence>
<proteinExistence type="predicted"/>
<dbReference type="EMBL" id="JAAATY010000018">
    <property type="protein sequence ID" value="NRN68236.1"/>
    <property type="molecule type" value="Genomic_DNA"/>
</dbReference>
<sequence length="105" mass="11967">MGLLIGGVAFALVAVWIVTARLRTRSQTYRQGADQVARHLGRNTTSDNRETWVEIWDCHPLTIPMIREVAESMGYEYTGDSLNRRNAAKSLVFKPPKPKQRRLNL</sequence>
<protein>
    <submittedName>
        <fullName evidence="1">Uncharacterized protein</fullName>
    </submittedName>
</protein>
<reference evidence="1 2" key="1">
    <citation type="submission" date="2020-01" db="EMBL/GenBank/DDBJ databases">
        <title>Kibdelosporangium persica a novel Actinomycetes from a hot desert in Iran.</title>
        <authorList>
            <person name="Safaei N."/>
            <person name="Zaburannyi N."/>
            <person name="Mueller R."/>
            <person name="Wink J."/>
        </authorList>
    </citation>
    <scope>NUCLEOTIDE SEQUENCE [LARGE SCALE GENOMIC DNA]</scope>
    <source>
        <strain evidence="1 2">4NS15</strain>
    </source>
</reference>
<comment type="caution">
    <text evidence="1">The sequence shown here is derived from an EMBL/GenBank/DDBJ whole genome shotgun (WGS) entry which is preliminary data.</text>
</comment>
<keyword evidence="2" id="KW-1185">Reference proteome</keyword>
<dbReference type="RefSeq" id="WP_173137126.1">
    <property type="nucleotide sequence ID" value="NZ_CBCSGW010000011.1"/>
</dbReference>
<organism evidence="1 2">
    <name type="scientific">Kibdelosporangium persicum</name>
    <dbReference type="NCBI Taxonomy" id="2698649"/>
    <lineage>
        <taxon>Bacteria</taxon>
        <taxon>Bacillati</taxon>
        <taxon>Actinomycetota</taxon>
        <taxon>Actinomycetes</taxon>
        <taxon>Pseudonocardiales</taxon>
        <taxon>Pseudonocardiaceae</taxon>
        <taxon>Kibdelosporangium</taxon>
    </lineage>
</organism>
<gene>
    <name evidence="1" type="ORF">GC106_54770</name>
</gene>
<name>A0ABX2FBH3_9PSEU</name>
<evidence type="ECO:0000313" key="2">
    <source>
        <dbReference type="Proteomes" id="UP000763557"/>
    </source>
</evidence>
<dbReference type="Proteomes" id="UP000763557">
    <property type="component" value="Unassembled WGS sequence"/>
</dbReference>